<dbReference type="InParanoid" id="A0A6P7GD36"/>
<feature type="domain" description="C2H2-type" evidence="7">
    <location>
        <begin position="390"/>
        <end position="417"/>
    </location>
</feature>
<evidence type="ECO:0000259" key="7">
    <source>
        <dbReference type="PROSITE" id="PS50157"/>
    </source>
</evidence>
<dbReference type="Gene3D" id="3.30.160.60">
    <property type="entry name" value="Classic Zinc Finger"/>
    <property type="match status" value="7"/>
</dbReference>
<evidence type="ECO:0000313" key="9">
    <source>
        <dbReference type="RefSeq" id="XP_028142125.1"/>
    </source>
</evidence>
<dbReference type="GO" id="GO:0045944">
    <property type="term" value="P:positive regulation of transcription by RNA polymerase II"/>
    <property type="evidence" value="ECO:0007669"/>
    <property type="project" value="TreeGrafter"/>
</dbReference>
<dbReference type="GO" id="GO:0008270">
    <property type="term" value="F:zinc ion binding"/>
    <property type="evidence" value="ECO:0007669"/>
    <property type="project" value="UniProtKB-UniRule"/>
</dbReference>
<dbReference type="SMART" id="SM00868">
    <property type="entry name" value="zf-AD"/>
    <property type="match status" value="2"/>
</dbReference>
<dbReference type="PANTHER" id="PTHR24403:SF67">
    <property type="entry name" value="FI01116P-RELATED"/>
    <property type="match status" value="1"/>
</dbReference>
<dbReference type="AlphaFoldDB" id="A0A6P7GD36"/>
<keyword evidence="1 6" id="KW-0479">Metal-binding</keyword>
<dbReference type="PROSITE" id="PS50157">
    <property type="entry name" value="ZINC_FINGER_C2H2_2"/>
    <property type="match status" value="3"/>
</dbReference>
<feature type="binding site" evidence="6">
    <location>
        <position position="50"/>
    </location>
    <ligand>
        <name>Zn(2+)</name>
        <dbReference type="ChEBI" id="CHEBI:29105"/>
    </ligand>
</feature>
<evidence type="ECO:0000256" key="4">
    <source>
        <dbReference type="ARBA" id="ARBA00022833"/>
    </source>
</evidence>
<protein>
    <submittedName>
        <fullName evidence="9">Zinc finger protein 11-like</fullName>
    </submittedName>
</protein>
<evidence type="ECO:0000256" key="1">
    <source>
        <dbReference type="ARBA" id="ARBA00022723"/>
    </source>
</evidence>
<dbReference type="InterPro" id="IPR036236">
    <property type="entry name" value="Znf_C2H2_sf"/>
</dbReference>
<dbReference type="SUPFAM" id="SSF57667">
    <property type="entry name" value="beta-beta-alpha zinc fingers"/>
    <property type="match status" value="4"/>
</dbReference>
<keyword evidence="2" id="KW-0677">Repeat</keyword>
<keyword evidence="4 6" id="KW-0862">Zinc</keyword>
<sequence length="810" mass="95460">MEKDLQICRICLNTNLETDPQELNEKLSFMLKELTKTQINVIEPYICSICVPQLVKSYNFKLKCLDNRENIINYVNEGTTSLATSKETLKMENVCCFCLTTDCHFDIINIEQDLQLCVPELDIKSTKDVTVCHDCCETMKCTYTFLRMCLNVDNSINSYMATNKINEIKLTPKLQIFTQNDSQCLPIEVKHMHEPDSNIKTEIIKNSSILVTDSSVEVDVPQFIDLKTDVSLSDDATLHTDLQRISALKENSIHFSNIAVSDELVDCNSFINAQNNTQSSVQDVVNEAHITNFENGYEETWSNDLHLTNHDNAHLEIKPNINDTLQKKIYPCKKCDYVGASREELKYHFFTHRTNCRIYKCDNCPFITRHKNVIDNHKLTHLADEDVCWYYCDKCAYRSRMVANLQKHQFTHIKQTDEMKKYKCEECTYMTMWKRDLERHKVKHFNPKFFCDVCSFSTRHERYLKSHIQRLHCAREESNELFYCAHCNFSTKHKRSLIPHMVIHRKLEDLKWFTCKYCPYKAKWKRSITTHELIHVKKFSCDQCDFQTTLKRYLQQHLKAHEPPTLYKCDHCDFSSQFKNAITHHNIKHKSIDEIKSHKCPDCSYVAKRACDLKVHFTFMHTEAKEIYKCDKCSYITRCTKRLNNHKKLVHEESGGVRKFYCNLCTFQTKYKNSFVNHQFGVHKLDDSPILNCPDCTYTTRRKEMLQKHLLVHKSISEVEIFECYHCKYKTKYKRALIKHMQGHMGIVKNDIVYQCEQCDFSTRWKCTFKKHVKKHPLPIEEVKLEIEVAETEIQWKSGCEKEKDGISEA</sequence>
<dbReference type="RefSeq" id="XP_028142125.1">
    <property type="nucleotide sequence ID" value="XM_028286324.1"/>
</dbReference>
<dbReference type="SMART" id="SM00355">
    <property type="entry name" value="ZnF_C2H2"/>
    <property type="match status" value="15"/>
</dbReference>
<feature type="domain" description="ZAD" evidence="8">
    <location>
        <begin position="6"/>
        <end position="74"/>
    </location>
</feature>
<organism evidence="9">
    <name type="scientific">Diabrotica virgifera virgifera</name>
    <name type="common">western corn rootworm</name>
    <dbReference type="NCBI Taxonomy" id="50390"/>
    <lineage>
        <taxon>Eukaryota</taxon>
        <taxon>Metazoa</taxon>
        <taxon>Ecdysozoa</taxon>
        <taxon>Arthropoda</taxon>
        <taxon>Hexapoda</taxon>
        <taxon>Insecta</taxon>
        <taxon>Pterygota</taxon>
        <taxon>Neoptera</taxon>
        <taxon>Endopterygota</taxon>
        <taxon>Coleoptera</taxon>
        <taxon>Polyphaga</taxon>
        <taxon>Cucujiformia</taxon>
        <taxon>Chrysomeloidea</taxon>
        <taxon>Chrysomelidae</taxon>
        <taxon>Galerucinae</taxon>
        <taxon>Diabroticina</taxon>
        <taxon>Diabroticites</taxon>
        <taxon>Diabrotica</taxon>
    </lineage>
</organism>
<proteinExistence type="predicted"/>
<keyword evidence="3 5" id="KW-0863">Zinc-finger</keyword>
<dbReference type="InterPro" id="IPR050688">
    <property type="entry name" value="Zinc_finger/UBP_domain"/>
</dbReference>
<evidence type="ECO:0000256" key="5">
    <source>
        <dbReference type="PROSITE-ProRule" id="PRU00042"/>
    </source>
</evidence>
<feature type="binding site" evidence="6">
    <location>
        <position position="11"/>
    </location>
    <ligand>
        <name>Zn(2+)</name>
        <dbReference type="ChEBI" id="CHEBI:29105"/>
    </ligand>
</feature>
<feature type="binding site" evidence="6">
    <location>
        <position position="8"/>
    </location>
    <ligand>
        <name>Zn(2+)</name>
        <dbReference type="ChEBI" id="CHEBI:29105"/>
    </ligand>
</feature>
<dbReference type="PANTHER" id="PTHR24403">
    <property type="entry name" value="ZINC FINGER PROTEIN"/>
    <property type="match status" value="1"/>
</dbReference>
<accession>A0A6P7GD36</accession>
<dbReference type="GO" id="GO:0005634">
    <property type="term" value="C:nucleus"/>
    <property type="evidence" value="ECO:0007669"/>
    <property type="project" value="InterPro"/>
</dbReference>
<reference evidence="9" key="1">
    <citation type="submission" date="2025-08" db="UniProtKB">
        <authorList>
            <consortium name="RefSeq"/>
        </authorList>
    </citation>
    <scope>IDENTIFICATION</scope>
    <source>
        <tissue evidence="9">Whole insect</tissue>
    </source>
</reference>
<feature type="domain" description="C2H2-type" evidence="7">
    <location>
        <begin position="422"/>
        <end position="449"/>
    </location>
</feature>
<evidence type="ECO:0000256" key="3">
    <source>
        <dbReference type="ARBA" id="ARBA00022771"/>
    </source>
</evidence>
<dbReference type="InterPro" id="IPR012934">
    <property type="entry name" value="Znf_AD"/>
</dbReference>
<name>A0A6P7GD36_DIAVI</name>
<dbReference type="PROSITE" id="PS51915">
    <property type="entry name" value="ZAD"/>
    <property type="match status" value="1"/>
</dbReference>
<feature type="binding site" evidence="6">
    <location>
        <position position="47"/>
    </location>
    <ligand>
        <name>Zn(2+)</name>
        <dbReference type="ChEBI" id="CHEBI:29105"/>
    </ligand>
</feature>
<evidence type="ECO:0000256" key="2">
    <source>
        <dbReference type="ARBA" id="ARBA00022737"/>
    </source>
</evidence>
<gene>
    <name evidence="9" type="primary">LOC114336023</name>
</gene>
<evidence type="ECO:0000259" key="8">
    <source>
        <dbReference type="PROSITE" id="PS51915"/>
    </source>
</evidence>
<feature type="domain" description="C2H2-type" evidence="7">
    <location>
        <begin position="598"/>
        <end position="626"/>
    </location>
</feature>
<dbReference type="InterPro" id="IPR013087">
    <property type="entry name" value="Znf_C2H2_type"/>
</dbReference>
<evidence type="ECO:0000256" key="6">
    <source>
        <dbReference type="PROSITE-ProRule" id="PRU01263"/>
    </source>
</evidence>